<evidence type="ECO:0000256" key="1">
    <source>
        <dbReference type="ARBA" id="ARBA00022614"/>
    </source>
</evidence>
<keyword evidence="4" id="KW-1185">Reference proteome</keyword>
<dbReference type="RefSeq" id="WP_106394109.1">
    <property type="nucleotide sequence ID" value="NZ_PVNK01000208.1"/>
</dbReference>
<dbReference type="EMBL" id="PVNK01000208">
    <property type="protein sequence ID" value="PRP92531.1"/>
    <property type="molecule type" value="Genomic_DNA"/>
</dbReference>
<name>A0A2S9XIM2_9BACT</name>
<keyword evidence="1" id="KW-0433">Leucine-rich repeat</keyword>
<keyword evidence="2" id="KW-0677">Repeat</keyword>
<dbReference type="InterPro" id="IPR003591">
    <property type="entry name" value="Leu-rich_rpt_typical-subtyp"/>
</dbReference>
<accession>A0A2S9XIM2</accession>
<evidence type="ECO:0000256" key="2">
    <source>
        <dbReference type="ARBA" id="ARBA00022737"/>
    </source>
</evidence>
<dbReference type="GO" id="GO:0005737">
    <property type="term" value="C:cytoplasm"/>
    <property type="evidence" value="ECO:0007669"/>
    <property type="project" value="TreeGrafter"/>
</dbReference>
<gene>
    <name evidence="3" type="ORF">ENSA5_48530</name>
</gene>
<sequence>MARLAAEHLNRAGASPLPPCAVEQVRTALTADEPCLELELVLGPGEAVPTELIALTELHELRLVAPGVVELPRWIGRLRGLSSLEVDAELAEIPAALGQLDTLERLRLRSAGTFEPALAELPALVELDLELGVLGDIPLALARRSKLDSVRIRATTLTRVPLGLLVAPNLRTLALEFRSADARPAFPRLIPGLSQLEVLAISGWPLDEIPPVLVELGALDSLTLRHCELQTLALDWRRATKLRHLDVSHNCLRRLPASIAALTRLRELVAAHNPITELDPALARLHALERLDLDHTELRSVPAPIEALPKLRVLSRG</sequence>
<dbReference type="OrthoDB" id="5383166at2"/>
<organism evidence="3 4">
    <name type="scientific">Enhygromyxa salina</name>
    <dbReference type="NCBI Taxonomy" id="215803"/>
    <lineage>
        <taxon>Bacteria</taxon>
        <taxon>Pseudomonadati</taxon>
        <taxon>Myxococcota</taxon>
        <taxon>Polyangia</taxon>
        <taxon>Nannocystales</taxon>
        <taxon>Nannocystaceae</taxon>
        <taxon>Enhygromyxa</taxon>
    </lineage>
</organism>
<evidence type="ECO:0000313" key="3">
    <source>
        <dbReference type="EMBL" id="PRP92531.1"/>
    </source>
</evidence>
<dbReference type="InterPro" id="IPR032675">
    <property type="entry name" value="LRR_dom_sf"/>
</dbReference>
<dbReference type="Proteomes" id="UP000237968">
    <property type="component" value="Unassembled WGS sequence"/>
</dbReference>
<evidence type="ECO:0000313" key="4">
    <source>
        <dbReference type="Proteomes" id="UP000237968"/>
    </source>
</evidence>
<dbReference type="PANTHER" id="PTHR48051:SF1">
    <property type="entry name" value="RAS SUPPRESSOR PROTEIN 1"/>
    <property type="match status" value="1"/>
</dbReference>
<protein>
    <submittedName>
        <fullName evidence="3">Leucine Rich repeat protein</fullName>
    </submittedName>
</protein>
<dbReference type="Pfam" id="PF13855">
    <property type="entry name" value="LRR_8"/>
    <property type="match status" value="1"/>
</dbReference>
<proteinExistence type="predicted"/>
<dbReference type="InterPro" id="IPR001611">
    <property type="entry name" value="Leu-rich_rpt"/>
</dbReference>
<dbReference type="Gene3D" id="3.80.10.10">
    <property type="entry name" value="Ribonuclease Inhibitor"/>
    <property type="match status" value="1"/>
</dbReference>
<reference evidence="3 4" key="1">
    <citation type="submission" date="2018-03" db="EMBL/GenBank/DDBJ databases">
        <title>Draft Genome Sequences of the Obligatory Marine Myxobacteria Enhygromyxa salina SWB005.</title>
        <authorList>
            <person name="Poehlein A."/>
            <person name="Moghaddam J.A."/>
            <person name="Harms H."/>
            <person name="Alanjari M."/>
            <person name="Koenig G.M."/>
            <person name="Daniel R."/>
            <person name="Schaeberle T.F."/>
        </authorList>
    </citation>
    <scope>NUCLEOTIDE SEQUENCE [LARGE SCALE GENOMIC DNA]</scope>
    <source>
        <strain evidence="3 4">SWB005</strain>
    </source>
</reference>
<dbReference type="AlphaFoldDB" id="A0A2S9XIM2"/>
<dbReference type="PANTHER" id="PTHR48051">
    <property type="match status" value="1"/>
</dbReference>
<dbReference type="SUPFAM" id="SSF52058">
    <property type="entry name" value="L domain-like"/>
    <property type="match status" value="1"/>
</dbReference>
<dbReference type="PROSITE" id="PS51450">
    <property type="entry name" value="LRR"/>
    <property type="match status" value="1"/>
</dbReference>
<dbReference type="SMART" id="SM00369">
    <property type="entry name" value="LRR_TYP"/>
    <property type="match status" value="5"/>
</dbReference>
<comment type="caution">
    <text evidence="3">The sequence shown here is derived from an EMBL/GenBank/DDBJ whole genome shotgun (WGS) entry which is preliminary data.</text>
</comment>
<dbReference type="InterPro" id="IPR050216">
    <property type="entry name" value="LRR_domain-containing"/>
</dbReference>